<reference evidence="3" key="1">
    <citation type="journal article" date="2021" name="Sci. Rep.">
        <title>Diploid genomic architecture of Nitzschia inconspicua, an elite biomass production diatom.</title>
        <authorList>
            <person name="Oliver A."/>
            <person name="Podell S."/>
            <person name="Pinowska A."/>
            <person name="Traller J.C."/>
            <person name="Smith S.R."/>
            <person name="McClure R."/>
            <person name="Beliaev A."/>
            <person name="Bohutskyi P."/>
            <person name="Hill E.A."/>
            <person name="Rabines A."/>
            <person name="Zheng H."/>
            <person name="Allen L.Z."/>
            <person name="Kuo A."/>
            <person name="Grigoriev I.V."/>
            <person name="Allen A.E."/>
            <person name="Hazlebeck D."/>
            <person name="Allen E.E."/>
        </authorList>
    </citation>
    <scope>NUCLEOTIDE SEQUENCE</scope>
    <source>
        <strain evidence="3">Hildebrandi</strain>
    </source>
</reference>
<feature type="region of interest" description="Disordered" evidence="1">
    <location>
        <begin position="409"/>
        <end position="431"/>
    </location>
</feature>
<organism evidence="3 4">
    <name type="scientific">Nitzschia inconspicua</name>
    <dbReference type="NCBI Taxonomy" id="303405"/>
    <lineage>
        <taxon>Eukaryota</taxon>
        <taxon>Sar</taxon>
        <taxon>Stramenopiles</taxon>
        <taxon>Ochrophyta</taxon>
        <taxon>Bacillariophyta</taxon>
        <taxon>Bacillariophyceae</taxon>
        <taxon>Bacillariophycidae</taxon>
        <taxon>Bacillariales</taxon>
        <taxon>Bacillariaceae</taxon>
        <taxon>Nitzschia</taxon>
    </lineage>
</organism>
<dbReference type="Proteomes" id="UP000693970">
    <property type="component" value="Unassembled WGS sequence"/>
</dbReference>
<reference evidence="3" key="2">
    <citation type="submission" date="2021-04" db="EMBL/GenBank/DDBJ databases">
        <authorList>
            <person name="Podell S."/>
        </authorList>
    </citation>
    <scope>NUCLEOTIDE SEQUENCE</scope>
    <source>
        <strain evidence="3">Hildebrandi</strain>
    </source>
</reference>
<dbReference type="EMBL" id="JAGRRH010000104">
    <property type="protein sequence ID" value="KAG7336864.1"/>
    <property type="molecule type" value="Genomic_DNA"/>
</dbReference>
<accession>A0A9K3KUC9</accession>
<keyword evidence="4" id="KW-1185">Reference proteome</keyword>
<sequence>MGICSTGWNEDVMMVSKYGNSVGDVVVIGKQKKKKTNKRLSPSPSPSTIQDILEGRLTLIDIQINNLRNGGTPTTTNEDHQYRAKGTFCDIDWSLQQYDPSTVPMFRDLQSQSTNCTYSKITVDLWTIVQKAKQYDIIQQQQQQPSRTVSSSPVPTGVVFHETRCGSTLVANVLSTLGRTYSESPPPIAALKACSDGRQCDPSLHIQFIRDVFYLMGRQPNNTNNKNQQRLPYVFYKIQSVGTFHIDTFVQAMPTVPWMFVYRDTVEILQSHLSGKIKDDSIRTVQQQTPVCARYYKVRRQQQPPTTIQAIRQANYKPFEELSFVEYCAAHLAGLSLAAIHQYEHQQQHQQQKKPHMGRFVNYKQLPDSIWTDLVPNHFTIPNEDTSAYHFNISRMQSVANFYSKGRGNKAQTEFDGDSQQKQSTAPRPVQDAAHIFVDKIYQQMEALSSSSLIDTLEEKEKEEEESEQGP</sequence>
<dbReference type="EMBL" id="JAGRRH010000019">
    <property type="protein sequence ID" value="KAG7350090.1"/>
    <property type="molecule type" value="Genomic_DNA"/>
</dbReference>
<dbReference type="OrthoDB" id="42209at2759"/>
<gene>
    <name evidence="3" type="ORF">IV203_012687</name>
    <name evidence="2" type="ORF">IV203_014275</name>
</gene>
<comment type="caution">
    <text evidence="3">The sequence shown here is derived from an EMBL/GenBank/DDBJ whole genome shotgun (WGS) entry which is preliminary data.</text>
</comment>
<dbReference type="AlphaFoldDB" id="A0A9K3KUC9"/>
<evidence type="ECO:0000313" key="3">
    <source>
        <dbReference type="EMBL" id="KAG7350090.1"/>
    </source>
</evidence>
<evidence type="ECO:0000313" key="2">
    <source>
        <dbReference type="EMBL" id="KAG7336864.1"/>
    </source>
</evidence>
<proteinExistence type="predicted"/>
<evidence type="ECO:0000313" key="4">
    <source>
        <dbReference type="Proteomes" id="UP000693970"/>
    </source>
</evidence>
<protein>
    <submittedName>
        <fullName evidence="3">Aspartyl/asparaginyl beta-hydroxylase</fullName>
    </submittedName>
</protein>
<evidence type="ECO:0000256" key="1">
    <source>
        <dbReference type="SAM" id="MobiDB-lite"/>
    </source>
</evidence>
<feature type="compositionally biased region" description="Acidic residues" evidence="1">
    <location>
        <begin position="456"/>
        <end position="471"/>
    </location>
</feature>
<name>A0A9K3KUC9_9STRA</name>
<feature type="region of interest" description="Disordered" evidence="1">
    <location>
        <begin position="452"/>
        <end position="471"/>
    </location>
</feature>